<sequence>MSSGHIPRAQGFNQLKEKALMDPPIQELRTDYDKKKHTQTRLLQHCLFFLTSPSSFLFTVCLVVVQHKSLQALTTPPTLHTSVSHGSKCSQEGVMHRMLLRVRKGRLHGKKTKADSLNLGYKRLAACTKTLQLLYNRATSKHRGKELQGTKEPGFLIAGGSASVPLEANCPISYKSHVKSDVKFKLEVHSSGLQGLTVLIFQLALPPADYLKVFPYRQKLTNFVGLSSSPSGVCVYVINTPTHSSVLLIYWSLSEAGVDRPAPEAKADVDDPAPIVAEVGPPSIRVKSQLSGTKLNVQAPQSWKSARVLFFRRDAICLKLCCYPTRNNTGTLNITHKCRAILELAGARFCINILYCIPPILHTHTPSPVSNIHSVMATDVVVKDVASAGGLGKIFILDLPDGEVIVFFVDFQKKSSCSFVLQNELHVDVDLKLLHRTLQYIHIQQLQYIRKTYCATLRPKTQSISNCPGGMKECSYNYQTPSLITLGLQIGKEESQGAGEWRSRDGVTDEGRRRMEEEEE</sequence>
<reference evidence="2 3" key="1">
    <citation type="submission" date="2019-02" db="EMBL/GenBank/DDBJ databases">
        <title>Opniocepnalus argus genome.</title>
        <authorList>
            <person name="Zhou C."/>
            <person name="Xiao S."/>
        </authorList>
    </citation>
    <scope>NUCLEOTIDE SEQUENCE [LARGE SCALE GENOMIC DNA]</scope>
    <source>
        <strain evidence="2">OARG1902GOOAL</strain>
        <tissue evidence="2">Muscle</tissue>
    </source>
</reference>
<dbReference type="AlphaFoldDB" id="A0A6G1QKW9"/>
<protein>
    <submittedName>
        <fullName evidence="2">Uncharacterized protein</fullName>
    </submittedName>
</protein>
<proteinExistence type="predicted"/>
<reference evidence="3" key="2">
    <citation type="submission" date="2019-02" db="EMBL/GenBank/DDBJ databases">
        <title>Opniocepnalus argus Var Kimnra genome.</title>
        <authorList>
            <person name="Zhou C."/>
            <person name="Xiao S."/>
        </authorList>
    </citation>
    <scope>NUCLEOTIDE SEQUENCE [LARGE SCALE GENOMIC DNA]</scope>
</reference>
<organism evidence="2 3">
    <name type="scientific">Channa argus</name>
    <name type="common">Northern snakehead</name>
    <name type="synonym">Ophicephalus argus</name>
    <dbReference type="NCBI Taxonomy" id="215402"/>
    <lineage>
        <taxon>Eukaryota</taxon>
        <taxon>Metazoa</taxon>
        <taxon>Chordata</taxon>
        <taxon>Craniata</taxon>
        <taxon>Vertebrata</taxon>
        <taxon>Euteleostomi</taxon>
        <taxon>Actinopterygii</taxon>
        <taxon>Neopterygii</taxon>
        <taxon>Teleostei</taxon>
        <taxon>Neoteleostei</taxon>
        <taxon>Acanthomorphata</taxon>
        <taxon>Anabantaria</taxon>
        <taxon>Anabantiformes</taxon>
        <taxon>Channoidei</taxon>
        <taxon>Channidae</taxon>
        <taxon>Channa</taxon>
    </lineage>
</organism>
<accession>A0A6G1QKW9</accession>
<keyword evidence="3" id="KW-1185">Reference proteome</keyword>
<gene>
    <name evidence="2" type="ORF">EXN66_Car019009</name>
</gene>
<dbReference type="EMBL" id="CM015730">
    <property type="protein sequence ID" value="KAF3703321.1"/>
    <property type="molecule type" value="Genomic_DNA"/>
</dbReference>
<evidence type="ECO:0000256" key="1">
    <source>
        <dbReference type="SAM" id="MobiDB-lite"/>
    </source>
</evidence>
<name>A0A6G1QKW9_CHAAH</name>
<evidence type="ECO:0000313" key="3">
    <source>
        <dbReference type="Proteomes" id="UP000503349"/>
    </source>
</evidence>
<feature type="region of interest" description="Disordered" evidence="1">
    <location>
        <begin position="493"/>
        <end position="520"/>
    </location>
</feature>
<dbReference type="Proteomes" id="UP000503349">
    <property type="component" value="Chromosome 19"/>
</dbReference>
<evidence type="ECO:0000313" key="2">
    <source>
        <dbReference type="EMBL" id="KAF3703321.1"/>
    </source>
</evidence>